<organism evidence="2 3">
    <name type="scientific">Leuconostoc mesenteroides subsp. cremoris ATCC 19254</name>
    <dbReference type="NCBI Taxonomy" id="586220"/>
    <lineage>
        <taxon>Bacteria</taxon>
        <taxon>Bacillati</taxon>
        <taxon>Bacillota</taxon>
        <taxon>Bacilli</taxon>
        <taxon>Lactobacillales</taxon>
        <taxon>Lactobacillaceae</taxon>
        <taxon>Leuconostoc</taxon>
    </lineage>
</organism>
<dbReference type="HOGENOM" id="CLU_3081420_0_0_9"/>
<reference evidence="2 3" key="1">
    <citation type="submission" date="2009-04" db="EMBL/GenBank/DDBJ databases">
        <authorList>
            <person name="Qin X."/>
            <person name="Bachman B."/>
            <person name="Battles P."/>
            <person name="Bell A."/>
            <person name="Bess C."/>
            <person name="Bickham C."/>
            <person name="Chaboub L."/>
            <person name="Chen D."/>
            <person name="Coyle M."/>
            <person name="Deiros D.R."/>
            <person name="Dinh H."/>
            <person name="Forbes L."/>
            <person name="Fowler G."/>
            <person name="Francisco L."/>
            <person name="Fu Q."/>
            <person name="Gubbala S."/>
            <person name="Hale W."/>
            <person name="Han Y."/>
            <person name="Hemphill L."/>
            <person name="Highlander S.K."/>
            <person name="Hirani K."/>
            <person name="Hogues M."/>
            <person name="Jackson L."/>
            <person name="Jakkamsetti A."/>
            <person name="Javaid M."/>
            <person name="Jiang H."/>
            <person name="Korchina V."/>
            <person name="Kovar C."/>
            <person name="Lara F."/>
            <person name="Lee S."/>
            <person name="Mata R."/>
            <person name="Mathew T."/>
            <person name="Moen C."/>
            <person name="Morales K."/>
            <person name="Munidasa M."/>
            <person name="Nazareth L."/>
            <person name="Ngo R."/>
            <person name="Nguyen L."/>
            <person name="Okwuonu G."/>
            <person name="Ongeri F."/>
            <person name="Patil S."/>
            <person name="Petrosino J."/>
            <person name="Pham C."/>
            <person name="Pham P."/>
            <person name="Pu L.-L."/>
            <person name="Puazo M."/>
            <person name="Raj R."/>
            <person name="Reid J."/>
            <person name="Rouhana J."/>
            <person name="Saada N."/>
            <person name="Shang Y."/>
            <person name="Simmons D."/>
            <person name="Thornton R."/>
            <person name="Warren J."/>
            <person name="Weissenberger G."/>
            <person name="Zhang J."/>
            <person name="Zhang L."/>
            <person name="Zhou C."/>
            <person name="Zhu D."/>
            <person name="Muzny D."/>
            <person name="Worley K."/>
            <person name="Gibbs R."/>
        </authorList>
    </citation>
    <scope>NUCLEOTIDE SEQUENCE [LARGE SCALE GENOMIC DNA]</scope>
    <source>
        <strain evidence="2 3">ATCC 19254</strain>
    </source>
</reference>
<protein>
    <submittedName>
        <fullName evidence="2">Uncharacterized protein</fullName>
    </submittedName>
</protein>
<evidence type="ECO:0000313" key="2">
    <source>
        <dbReference type="EMBL" id="EEJ42649.1"/>
    </source>
</evidence>
<dbReference type="RefSeq" id="WP_002814899.1">
    <property type="nucleotide sequence ID" value="NZ_GG693383.1"/>
</dbReference>
<comment type="caution">
    <text evidence="2">The sequence shown here is derived from an EMBL/GenBank/DDBJ whole genome shotgun (WGS) entry which is preliminary data.</text>
</comment>
<sequence length="52" mass="5961">MRLDFLELLTLTLIIMKLFGIIVCSWWIVFAPMLIVYGAGLIIIAAVLMYEE</sequence>
<feature type="transmembrane region" description="Helical" evidence="1">
    <location>
        <begin position="5"/>
        <end position="28"/>
    </location>
</feature>
<gene>
    <name evidence="2" type="ORF">HMPREF0555_0728</name>
</gene>
<keyword evidence="1" id="KW-1133">Transmembrane helix</keyword>
<name>C2KJB2_LEUMC</name>
<dbReference type="AlphaFoldDB" id="C2KJB2"/>
<feature type="transmembrane region" description="Helical" evidence="1">
    <location>
        <begin position="34"/>
        <end position="50"/>
    </location>
</feature>
<accession>C2KJB2</accession>
<dbReference type="Proteomes" id="UP000004283">
    <property type="component" value="Unassembled WGS sequence"/>
</dbReference>
<evidence type="ECO:0000313" key="3">
    <source>
        <dbReference type="Proteomes" id="UP000004283"/>
    </source>
</evidence>
<dbReference type="EMBL" id="ACKV01000035">
    <property type="protein sequence ID" value="EEJ42649.1"/>
    <property type="molecule type" value="Genomic_DNA"/>
</dbReference>
<evidence type="ECO:0000256" key="1">
    <source>
        <dbReference type="SAM" id="Phobius"/>
    </source>
</evidence>
<keyword evidence="1" id="KW-0812">Transmembrane</keyword>
<keyword evidence="1" id="KW-0472">Membrane</keyword>
<proteinExistence type="predicted"/>